<evidence type="ECO:0000313" key="2">
    <source>
        <dbReference type="EMBL" id="AZQ76632.1"/>
    </source>
</evidence>
<dbReference type="EMBL" id="CP034593">
    <property type="protein sequence ID" value="AZQ76632.1"/>
    <property type="molecule type" value="Genomic_DNA"/>
</dbReference>
<feature type="domain" description="N-acetyltransferase" evidence="1">
    <location>
        <begin position="49"/>
        <end position="190"/>
    </location>
</feature>
<keyword evidence="3" id="KW-1185">Reference proteome</keyword>
<proteinExistence type="predicted"/>
<dbReference type="SUPFAM" id="SSF55729">
    <property type="entry name" value="Acyl-CoA N-acyltransferases (Nat)"/>
    <property type="match status" value="1"/>
</dbReference>
<dbReference type="GO" id="GO:0016747">
    <property type="term" value="F:acyltransferase activity, transferring groups other than amino-acyl groups"/>
    <property type="evidence" value="ECO:0007669"/>
    <property type="project" value="InterPro"/>
</dbReference>
<accession>A0A3S9PWG6</accession>
<dbReference type="InterPro" id="IPR000182">
    <property type="entry name" value="GNAT_dom"/>
</dbReference>
<dbReference type="Gene3D" id="3.40.630.30">
    <property type="match status" value="1"/>
</dbReference>
<dbReference type="KEGG" id="flh:EJ997_04020"/>
<dbReference type="InterPro" id="IPR016181">
    <property type="entry name" value="Acyl_CoA_acyltransferase"/>
</dbReference>
<evidence type="ECO:0000259" key="1">
    <source>
        <dbReference type="PROSITE" id="PS51186"/>
    </source>
</evidence>
<sequence>MLRADDPRRAKLEVEGWVMVARSWAASLDAASADLDVMDRAVARSAGHGLIREITDFDVAAVLELDVATLGDCPGGIATSHTPLTESTAQVSSVRRAFGIFDDKGRALGVTYVDIDGSSADTDFTVVLPQFRGLRLGSAVKAASVLALMKDGVRIFRTGGAEENTAILKANRSLGYVVDEEWVTLRLTAEDRD</sequence>
<gene>
    <name evidence="2" type="ORF">EJ997_04020</name>
</gene>
<name>A0A3S9PWG6_9ACTO</name>
<dbReference type="PROSITE" id="PS51186">
    <property type="entry name" value="GNAT"/>
    <property type="match status" value="1"/>
</dbReference>
<dbReference type="Proteomes" id="UP000280344">
    <property type="component" value="Chromosome"/>
</dbReference>
<organism evidence="2 3">
    <name type="scientific">Flaviflexus ciconiae</name>
    <dbReference type="NCBI Taxonomy" id="2496867"/>
    <lineage>
        <taxon>Bacteria</taxon>
        <taxon>Bacillati</taxon>
        <taxon>Actinomycetota</taxon>
        <taxon>Actinomycetes</taxon>
        <taxon>Actinomycetales</taxon>
        <taxon>Actinomycetaceae</taxon>
        <taxon>Flaviflexus</taxon>
    </lineage>
</organism>
<dbReference type="AlphaFoldDB" id="A0A3S9PWG6"/>
<protein>
    <submittedName>
        <fullName evidence="2">Acetyltransferase</fullName>
    </submittedName>
</protein>
<keyword evidence="2" id="KW-0808">Transferase</keyword>
<evidence type="ECO:0000313" key="3">
    <source>
        <dbReference type="Proteomes" id="UP000280344"/>
    </source>
</evidence>
<dbReference type="OrthoDB" id="4821781at2"/>
<reference evidence="2 3" key="1">
    <citation type="submission" date="2018-12" db="EMBL/GenBank/DDBJ databases">
        <title>Complete genome sequence of Flaviflexus sp. H23T48.</title>
        <authorList>
            <person name="Bae J.-W."/>
            <person name="Lee J.-Y."/>
        </authorList>
    </citation>
    <scope>NUCLEOTIDE SEQUENCE [LARGE SCALE GENOMIC DNA]</scope>
    <source>
        <strain evidence="2 3">H23T48</strain>
    </source>
</reference>